<dbReference type="SMART" id="SM00454">
    <property type="entry name" value="SAM"/>
    <property type="match status" value="1"/>
</dbReference>
<dbReference type="PANTHER" id="PTHR10627:SF74">
    <property type="entry name" value="OS08G0526500 PROTEIN"/>
    <property type="match status" value="1"/>
</dbReference>
<evidence type="ECO:0000256" key="1">
    <source>
        <dbReference type="ARBA" id="ARBA00022737"/>
    </source>
</evidence>
<evidence type="ECO:0000259" key="3">
    <source>
        <dbReference type="PROSITE" id="PS50105"/>
    </source>
</evidence>
<protein>
    <recommendedName>
        <fullName evidence="3">SAM domain-containing protein</fullName>
    </recommendedName>
</protein>
<feature type="compositionally biased region" description="Basic and acidic residues" evidence="2">
    <location>
        <begin position="217"/>
        <end position="253"/>
    </location>
</feature>
<feature type="region of interest" description="Disordered" evidence="2">
    <location>
        <begin position="281"/>
        <end position="301"/>
    </location>
</feature>
<dbReference type="InterPro" id="IPR013761">
    <property type="entry name" value="SAM/pointed_sf"/>
</dbReference>
<sequence>MGRSNPIIIIQPHPPAHAPTELRAWCSHHLTHSEETALLISLPLFCGERFTGRIKHPPLLRRRIRISWDFEPRSDLRSRVFELTDDQMEPPSRVTITLGRKGQVVKKAAASTDFSFADSQPSVGSKRSVKDRLGAVGGCTSQLSSKRQRGDGSGWSSSAYSGVDDASLDKDDLRFKILRKSVLNRRQSNEKQNAVDLRDVLSRSGQSSTGPINTRPHMPEPKDSRLHHIDPRDSRHRMIEGRDGRQHMPESRRLRPPMPDPRDSRQLMSELKDVRYHMSEPRSADIVRQTPSARNVDSPLVDSRASFSPWTLDRLRRKSPDGILSSRGASPPMRGDELQRRPTVRAYDDPRLGSLSSKDFSPFSRPVSSTYLANTAPPARTMVPLHASIPPPGSLVQKGSFAVEDVPTVDGFLHSLGLDKYAINFKAEEVDMHALRQMGDNDLKELGVPMGPRKKIVLALSRTKRHP</sequence>
<dbReference type="InterPro" id="IPR001660">
    <property type="entry name" value="SAM"/>
</dbReference>
<gene>
    <name evidence="4" type="ORF">CCAM_LOCUS34918</name>
</gene>
<name>A0A484MW12_9ASTE</name>
<keyword evidence="5" id="KW-1185">Reference proteome</keyword>
<feature type="domain" description="SAM" evidence="3">
    <location>
        <begin position="404"/>
        <end position="448"/>
    </location>
</feature>
<evidence type="ECO:0000313" key="4">
    <source>
        <dbReference type="EMBL" id="VFQ93142.1"/>
    </source>
</evidence>
<reference evidence="4 5" key="1">
    <citation type="submission" date="2018-04" db="EMBL/GenBank/DDBJ databases">
        <authorList>
            <person name="Vogel A."/>
        </authorList>
    </citation>
    <scope>NUCLEOTIDE SEQUENCE [LARGE SCALE GENOMIC DNA]</scope>
</reference>
<keyword evidence="1" id="KW-0677">Repeat</keyword>
<dbReference type="EMBL" id="OOIL02004817">
    <property type="protein sequence ID" value="VFQ93142.1"/>
    <property type="molecule type" value="Genomic_DNA"/>
</dbReference>
<dbReference type="Proteomes" id="UP000595140">
    <property type="component" value="Unassembled WGS sequence"/>
</dbReference>
<dbReference type="Gene3D" id="1.10.150.50">
    <property type="entry name" value="Transcription Factor, Ets-1"/>
    <property type="match status" value="1"/>
</dbReference>
<evidence type="ECO:0000313" key="5">
    <source>
        <dbReference type="Proteomes" id="UP000595140"/>
    </source>
</evidence>
<feature type="region of interest" description="Disordered" evidence="2">
    <location>
        <begin position="116"/>
        <end position="163"/>
    </location>
</feature>
<dbReference type="SUPFAM" id="SSF47769">
    <property type="entry name" value="SAM/Pointed domain"/>
    <property type="match status" value="1"/>
</dbReference>
<dbReference type="PROSITE" id="PS50105">
    <property type="entry name" value="SAM_DOMAIN"/>
    <property type="match status" value="1"/>
</dbReference>
<feature type="compositionally biased region" description="Polar residues" evidence="2">
    <location>
        <begin position="203"/>
        <end position="212"/>
    </location>
</feature>
<feature type="region of interest" description="Disordered" evidence="2">
    <location>
        <begin position="186"/>
        <end position="265"/>
    </location>
</feature>
<dbReference type="AlphaFoldDB" id="A0A484MW12"/>
<dbReference type="PANTHER" id="PTHR10627">
    <property type="entry name" value="SCP160"/>
    <property type="match status" value="1"/>
</dbReference>
<evidence type="ECO:0000256" key="2">
    <source>
        <dbReference type="SAM" id="MobiDB-lite"/>
    </source>
</evidence>
<organism evidence="4 5">
    <name type="scientific">Cuscuta campestris</name>
    <dbReference type="NCBI Taxonomy" id="132261"/>
    <lineage>
        <taxon>Eukaryota</taxon>
        <taxon>Viridiplantae</taxon>
        <taxon>Streptophyta</taxon>
        <taxon>Embryophyta</taxon>
        <taxon>Tracheophyta</taxon>
        <taxon>Spermatophyta</taxon>
        <taxon>Magnoliopsida</taxon>
        <taxon>eudicotyledons</taxon>
        <taxon>Gunneridae</taxon>
        <taxon>Pentapetalae</taxon>
        <taxon>asterids</taxon>
        <taxon>lamiids</taxon>
        <taxon>Solanales</taxon>
        <taxon>Convolvulaceae</taxon>
        <taxon>Cuscuteae</taxon>
        <taxon>Cuscuta</taxon>
        <taxon>Cuscuta subgen. Grammica</taxon>
        <taxon>Cuscuta sect. Cleistogrammica</taxon>
    </lineage>
</organism>
<feature type="region of interest" description="Disordered" evidence="2">
    <location>
        <begin position="318"/>
        <end position="359"/>
    </location>
</feature>
<dbReference type="Pfam" id="PF00536">
    <property type="entry name" value="SAM_1"/>
    <property type="match status" value="1"/>
</dbReference>
<accession>A0A484MW12</accession>
<proteinExistence type="predicted"/>
<dbReference type="OrthoDB" id="76949at2759"/>
<feature type="compositionally biased region" description="Basic and acidic residues" evidence="2">
    <location>
        <begin position="334"/>
        <end position="351"/>
    </location>
</feature>